<dbReference type="Proteomes" id="UP001497535">
    <property type="component" value="Unassembled WGS sequence"/>
</dbReference>
<proteinExistence type="predicted"/>
<dbReference type="EMBL" id="CAVMJV010000028">
    <property type="protein sequence ID" value="CAK5075445.1"/>
    <property type="molecule type" value="Genomic_DNA"/>
</dbReference>
<name>A0ACB0ZB30_MELEN</name>
<evidence type="ECO:0000313" key="2">
    <source>
        <dbReference type="Proteomes" id="UP001497535"/>
    </source>
</evidence>
<sequence>MIKLLFDNDKTISTKFQTERAMTRDFFALVPDIFKDNLIILESLEIRTGGHFEQQTHDALFYLFLNVGIPYVFLRHPMHDTVYKLIMNVTY</sequence>
<organism evidence="1 2">
    <name type="scientific">Meloidogyne enterolobii</name>
    <name type="common">Root-knot nematode worm</name>
    <name type="synonym">Meloidogyne mayaguensis</name>
    <dbReference type="NCBI Taxonomy" id="390850"/>
    <lineage>
        <taxon>Eukaryota</taxon>
        <taxon>Metazoa</taxon>
        <taxon>Ecdysozoa</taxon>
        <taxon>Nematoda</taxon>
        <taxon>Chromadorea</taxon>
        <taxon>Rhabditida</taxon>
        <taxon>Tylenchina</taxon>
        <taxon>Tylenchomorpha</taxon>
        <taxon>Tylenchoidea</taxon>
        <taxon>Meloidogynidae</taxon>
        <taxon>Meloidogyninae</taxon>
        <taxon>Meloidogyne</taxon>
    </lineage>
</organism>
<keyword evidence="2" id="KW-1185">Reference proteome</keyword>
<comment type="caution">
    <text evidence="1">The sequence shown here is derived from an EMBL/GenBank/DDBJ whole genome shotgun (WGS) entry which is preliminary data.</text>
</comment>
<gene>
    <name evidence="1" type="ORF">MENTE1834_LOCUS22249</name>
</gene>
<protein>
    <submittedName>
        <fullName evidence="1">Uncharacterized protein</fullName>
    </submittedName>
</protein>
<accession>A0ACB0ZB30</accession>
<reference evidence="1" key="1">
    <citation type="submission" date="2023-11" db="EMBL/GenBank/DDBJ databases">
        <authorList>
            <person name="Poullet M."/>
        </authorList>
    </citation>
    <scope>NUCLEOTIDE SEQUENCE</scope>
    <source>
        <strain evidence="1">E1834</strain>
    </source>
</reference>
<evidence type="ECO:0000313" key="1">
    <source>
        <dbReference type="EMBL" id="CAK5075445.1"/>
    </source>
</evidence>